<sequence>MWMYALNGHLLKDENLKGIKAVAINPGNLSDSRALRTNTPLILRLLSRLVIRPLRPLLRLMDPTMRTAAEAGVDVIELAVSKDYAGEAGFFTLLKKDDSSPESQDGEKQQRLWRKTLEWAQISPKDTALVVESLPLS</sequence>
<evidence type="ECO:0000313" key="2">
    <source>
        <dbReference type="Proteomes" id="UP000248423"/>
    </source>
</evidence>
<dbReference type="Proteomes" id="UP000248423">
    <property type="component" value="Unassembled WGS sequence"/>
</dbReference>
<gene>
    <name evidence="1" type="ORF">BO78DRAFT_446881</name>
</gene>
<protein>
    <recommendedName>
        <fullName evidence="3">NAD(P)-binding protein</fullName>
    </recommendedName>
</protein>
<proteinExistence type="predicted"/>
<dbReference type="EMBL" id="KZ826355">
    <property type="protein sequence ID" value="PYI05735.1"/>
    <property type="molecule type" value="Genomic_DNA"/>
</dbReference>
<evidence type="ECO:0008006" key="3">
    <source>
        <dbReference type="Google" id="ProtNLM"/>
    </source>
</evidence>
<dbReference type="VEuPathDB" id="FungiDB:BO78DRAFT_446881"/>
<accession>A0A319ED15</accession>
<keyword evidence="2" id="KW-1185">Reference proteome</keyword>
<name>A0A319ED15_ASPSB</name>
<dbReference type="OrthoDB" id="191139at2759"/>
<dbReference type="STRING" id="1448318.A0A319ED15"/>
<evidence type="ECO:0000313" key="1">
    <source>
        <dbReference type="EMBL" id="PYI05735.1"/>
    </source>
</evidence>
<dbReference type="AlphaFoldDB" id="A0A319ED15"/>
<organism evidence="1 2">
    <name type="scientific">Aspergillus sclerotiicarbonarius (strain CBS 121057 / IBT 28362)</name>
    <dbReference type="NCBI Taxonomy" id="1448318"/>
    <lineage>
        <taxon>Eukaryota</taxon>
        <taxon>Fungi</taxon>
        <taxon>Dikarya</taxon>
        <taxon>Ascomycota</taxon>
        <taxon>Pezizomycotina</taxon>
        <taxon>Eurotiomycetes</taxon>
        <taxon>Eurotiomycetidae</taxon>
        <taxon>Eurotiales</taxon>
        <taxon>Aspergillaceae</taxon>
        <taxon>Aspergillus</taxon>
        <taxon>Aspergillus subgen. Circumdati</taxon>
    </lineage>
</organism>
<reference evidence="1 2" key="1">
    <citation type="submission" date="2018-02" db="EMBL/GenBank/DDBJ databases">
        <title>The genomes of Aspergillus section Nigri reveals drivers in fungal speciation.</title>
        <authorList>
            <consortium name="DOE Joint Genome Institute"/>
            <person name="Vesth T.C."/>
            <person name="Nybo J."/>
            <person name="Theobald S."/>
            <person name="Brandl J."/>
            <person name="Frisvad J.C."/>
            <person name="Nielsen K.F."/>
            <person name="Lyhne E.K."/>
            <person name="Kogle M.E."/>
            <person name="Kuo A."/>
            <person name="Riley R."/>
            <person name="Clum A."/>
            <person name="Nolan M."/>
            <person name="Lipzen A."/>
            <person name="Salamov A."/>
            <person name="Henrissat B."/>
            <person name="Wiebenga A."/>
            <person name="De vries R.P."/>
            <person name="Grigoriev I.V."/>
            <person name="Mortensen U.H."/>
            <person name="Andersen M.R."/>
            <person name="Baker S.E."/>
        </authorList>
    </citation>
    <scope>NUCLEOTIDE SEQUENCE [LARGE SCALE GENOMIC DNA]</scope>
    <source>
        <strain evidence="1 2">CBS 121057</strain>
    </source>
</reference>